<evidence type="ECO:0000259" key="5">
    <source>
        <dbReference type="Pfam" id="PF04083"/>
    </source>
</evidence>
<evidence type="ECO:0000256" key="2">
    <source>
        <dbReference type="PIRNR" id="PIRNR000862"/>
    </source>
</evidence>
<dbReference type="GO" id="GO:0016042">
    <property type="term" value="P:lipid catabolic process"/>
    <property type="evidence" value="ECO:0007669"/>
    <property type="project" value="UniProtKB-KW"/>
</dbReference>
<dbReference type="InterPro" id="IPR029058">
    <property type="entry name" value="AB_hydrolase_fold"/>
</dbReference>
<dbReference type="PANTHER" id="PTHR11005">
    <property type="entry name" value="LYSOSOMAL ACID LIPASE-RELATED"/>
    <property type="match status" value="1"/>
</dbReference>
<keyword evidence="2" id="KW-0442">Lipid degradation</keyword>
<feature type="active site" description="Charge relay system" evidence="3">
    <location>
        <position position="345"/>
    </location>
</feature>
<dbReference type="FunFam" id="3.40.50.1820:FF:000012">
    <property type="entry name" value="Lipase"/>
    <property type="match status" value="1"/>
</dbReference>
<keyword evidence="4" id="KW-0732">Signal</keyword>
<feature type="signal peptide" evidence="4">
    <location>
        <begin position="1"/>
        <end position="16"/>
    </location>
</feature>
<evidence type="ECO:0000256" key="3">
    <source>
        <dbReference type="PIRSR" id="PIRSR000862-1"/>
    </source>
</evidence>
<comment type="similarity">
    <text evidence="1 2">Belongs to the AB hydrolase superfamily. Lipase family.</text>
</comment>
<protein>
    <recommendedName>
        <fullName evidence="2">Lipase</fullName>
    </recommendedName>
</protein>
<feature type="active site" description="Charge relay system" evidence="3">
    <location>
        <position position="374"/>
    </location>
</feature>
<dbReference type="SUPFAM" id="SSF53474">
    <property type="entry name" value="alpha/beta-Hydrolases"/>
    <property type="match status" value="1"/>
</dbReference>
<dbReference type="PIRSF" id="PIRSF000862">
    <property type="entry name" value="Steryl_ester_lip"/>
    <property type="match status" value="1"/>
</dbReference>
<dbReference type="EMBL" id="GBSH01001442">
    <property type="protein sequence ID" value="JAG67584.1"/>
    <property type="molecule type" value="Transcribed_RNA"/>
</dbReference>
<dbReference type="Gene3D" id="3.40.50.1820">
    <property type="entry name" value="alpha/beta hydrolase"/>
    <property type="match status" value="1"/>
</dbReference>
<sequence>MRSFIIMAYLCHGMLSLEELETSERVDTNYNVDPECFMNISEIIHFHNYPSEEYHVETEDGYILTINRIPHGRYNGANKAARPVVFLVHSILGDGSHWVSNQPHNSFGFILADNGYDVWLGNSRGNTWSSNHKTLKPWQSEFWSFSFHEMGYYDIPAIINFILNKTKQQQLYYVGHSEGTTAGFVSFSTWPELAERIKVFFGMGPIATLTYATCPLIKIWSPSLLLHTLYGYNGILQYPSTLRNLKVAACNFQPKLCEIFMSFITGSNSPNYNLSRMDVYVAHSPAGTSVQNLLHWKQIYREKLFQAYDYGTKEKNMEKYNQTTPPIYKIEDIKIPFAFWYGGNDLFVNIKDFQALIARLSNVIYHQHVPEWQHLDYIWGLDAPGVMYKRIIEIMKRYP</sequence>
<dbReference type="InterPro" id="IPR025483">
    <property type="entry name" value="Lipase_euk"/>
</dbReference>
<proteinExistence type="inferred from homology"/>
<keyword evidence="2 6" id="KW-0378">Hydrolase</keyword>
<accession>A0A0B8RQC4</accession>
<name>A0A0B8RQC4_9SAUR</name>
<dbReference type="Pfam" id="PF04083">
    <property type="entry name" value="Abhydro_lipase"/>
    <property type="match status" value="1"/>
</dbReference>
<evidence type="ECO:0000313" key="6">
    <source>
        <dbReference type="EMBL" id="JAG67584.1"/>
    </source>
</evidence>
<reference evidence="6" key="1">
    <citation type="journal article" date="2014" name="BMC Genomics">
        <title>RNA-seq and high-definition mass spectrometry reveal the complex and divergent venoms of two rear-fanged colubrid snakes.</title>
        <authorList>
            <person name="McGivern J.J."/>
            <person name="Wray K.P."/>
            <person name="Margres M.J."/>
            <person name="Couch M.E."/>
            <person name="Mackessy S.P."/>
            <person name="Rokyta D.R."/>
        </authorList>
    </citation>
    <scope>NUCLEOTIDE SEQUENCE</scope>
    <source>
        <tissue evidence="6">Venom gland</tissue>
    </source>
</reference>
<feature type="chain" id="PRO_5002138134" description="Lipase" evidence="4">
    <location>
        <begin position="17"/>
        <end position="399"/>
    </location>
</feature>
<keyword evidence="2" id="KW-0443">Lipid metabolism</keyword>
<dbReference type="AlphaFoldDB" id="A0A0B8RQC4"/>
<organism evidence="6">
    <name type="scientific">Philothamnus irregularis</name>
    <name type="common">brown tree snake</name>
    <dbReference type="NCBI Taxonomy" id="1899461"/>
    <lineage>
        <taxon>Eukaryota</taxon>
        <taxon>Metazoa</taxon>
        <taxon>Chordata</taxon>
        <taxon>Craniata</taxon>
        <taxon>Vertebrata</taxon>
        <taxon>Euteleostomi</taxon>
        <taxon>Lepidosauria</taxon>
        <taxon>Squamata</taxon>
        <taxon>Bifurcata</taxon>
        <taxon>Unidentata</taxon>
        <taxon>Episquamata</taxon>
        <taxon>Toxicofera</taxon>
        <taxon>Serpentes</taxon>
        <taxon>Colubroidea</taxon>
        <taxon>Colubridae</taxon>
        <taxon>Colubrinae</taxon>
        <taxon>Philothamnus</taxon>
    </lineage>
</organism>
<feature type="domain" description="Partial AB-hydrolase lipase" evidence="5">
    <location>
        <begin position="40"/>
        <end position="101"/>
    </location>
</feature>
<dbReference type="InterPro" id="IPR006693">
    <property type="entry name" value="AB_hydrolase_lipase"/>
</dbReference>
<evidence type="ECO:0000256" key="4">
    <source>
        <dbReference type="SAM" id="SignalP"/>
    </source>
</evidence>
<dbReference type="GO" id="GO:0016788">
    <property type="term" value="F:hydrolase activity, acting on ester bonds"/>
    <property type="evidence" value="ECO:0007669"/>
    <property type="project" value="InterPro"/>
</dbReference>
<evidence type="ECO:0000256" key="1">
    <source>
        <dbReference type="ARBA" id="ARBA00010701"/>
    </source>
</evidence>
<feature type="active site" description="Nucleophile" evidence="3">
    <location>
        <position position="177"/>
    </location>
</feature>